<dbReference type="eggNOG" id="COG5447">
    <property type="taxonomic scope" value="Bacteria"/>
</dbReference>
<dbReference type="AlphaFoldDB" id="C6XIA3"/>
<accession>C6XIA3</accession>
<protein>
    <recommendedName>
        <fullName evidence="3">DUF1491 family protein</fullName>
    </recommendedName>
</protein>
<dbReference type="Pfam" id="PF07372">
    <property type="entry name" value="DUF1491"/>
    <property type="match status" value="1"/>
</dbReference>
<dbReference type="RefSeq" id="WP_015827079.1">
    <property type="nucleotide sequence ID" value="NC_012982.1"/>
</dbReference>
<dbReference type="Gene3D" id="3.40.1530.20">
    <property type="entry name" value="Protein of unknown function (DUF1491)"/>
    <property type="match status" value="1"/>
</dbReference>
<gene>
    <name evidence="1" type="ordered locus">Hbal_1237</name>
</gene>
<name>C6XIA3_HIRBI</name>
<dbReference type="HOGENOM" id="CLU_146719_1_0_5"/>
<evidence type="ECO:0008006" key="3">
    <source>
        <dbReference type="Google" id="ProtNLM"/>
    </source>
</evidence>
<proteinExistence type="predicted"/>
<dbReference type="EMBL" id="CP001678">
    <property type="protein sequence ID" value="ACT58929.1"/>
    <property type="molecule type" value="Genomic_DNA"/>
</dbReference>
<dbReference type="STRING" id="582402.Hbal_1237"/>
<dbReference type="InterPro" id="IPR009964">
    <property type="entry name" value="DUF1491"/>
</dbReference>
<keyword evidence="2" id="KW-1185">Reference proteome</keyword>
<dbReference type="Proteomes" id="UP000002745">
    <property type="component" value="Chromosome"/>
</dbReference>
<evidence type="ECO:0000313" key="2">
    <source>
        <dbReference type="Proteomes" id="UP000002745"/>
    </source>
</evidence>
<organism evidence="1 2">
    <name type="scientific">Hirschia baltica (strain ATCC 49814 / DSM 5838 / IFAM 1418)</name>
    <dbReference type="NCBI Taxonomy" id="582402"/>
    <lineage>
        <taxon>Bacteria</taxon>
        <taxon>Pseudomonadati</taxon>
        <taxon>Pseudomonadota</taxon>
        <taxon>Alphaproteobacteria</taxon>
        <taxon>Hyphomonadales</taxon>
        <taxon>Hyphomonadaceae</taxon>
        <taxon>Hirschia</taxon>
    </lineage>
</organism>
<sequence>MSFAVETKLWVDALVRRASIGGAYSLVERVGDEKRGDVVIKTRRPNGDVSLIGRAFSPNEEIVFQFIRPENPIMTEAEADAYLTKRISYDADIWIVEIADKEGRHFLEERILPIIENDPFR</sequence>
<reference evidence="2" key="1">
    <citation type="journal article" date="2011" name="J. Bacteriol.">
        <title>Genome sequences of eight morphologically diverse alphaproteobacteria.</title>
        <authorList>
            <consortium name="US DOE Joint Genome Institute"/>
            <person name="Brown P.J."/>
            <person name="Kysela D.T."/>
            <person name="Buechlein A."/>
            <person name="Hemmerich C."/>
            <person name="Brun Y.V."/>
        </authorList>
    </citation>
    <scope>NUCLEOTIDE SEQUENCE [LARGE SCALE GENOMIC DNA]</scope>
    <source>
        <strain evidence="2">ATCC 49814 / DSM 5838 / IFAM 1418</strain>
    </source>
</reference>
<dbReference type="KEGG" id="hba:Hbal_1237"/>
<evidence type="ECO:0000313" key="1">
    <source>
        <dbReference type="EMBL" id="ACT58929.1"/>
    </source>
</evidence>
<dbReference type="OrthoDB" id="9809136at2"/>